<evidence type="ECO:0000313" key="4">
    <source>
        <dbReference type="EMBL" id="TWJ12624.1"/>
    </source>
</evidence>
<evidence type="ECO:0000256" key="2">
    <source>
        <dbReference type="ARBA" id="ARBA00023315"/>
    </source>
</evidence>
<dbReference type="EMBL" id="VLLL01000006">
    <property type="protein sequence ID" value="TWJ12624.1"/>
    <property type="molecule type" value="Genomic_DNA"/>
</dbReference>
<dbReference type="GO" id="GO:0016747">
    <property type="term" value="F:acyltransferase activity, transferring groups other than amino-acyl groups"/>
    <property type="evidence" value="ECO:0007669"/>
    <property type="project" value="InterPro"/>
</dbReference>
<dbReference type="RefSeq" id="WP_147139894.1">
    <property type="nucleotide sequence ID" value="NZ_BAABIJ010000002.1"/>
</dbReference>
<evidence type="ECO:0000256" key="1">
    <source>
        <dbReference type="ARBA" id="ARBA00022679"/>
    </source>
</evidence>
<dbReference type="PROSITE" id="PS51186">
    <property type="entry name" value="GNAT"/>
    <property type="match status" value="1"/>
</dbReference>
<organism evidence="4 5">
    <name type="scientific">Stackebrandtia albiflava</name>
    <dbReference type="NCBI Taxonomy" id="406432"/>
    <lineage>
        <taxon>Bacteria</taxon>
        <taxon>Bacillati</taxon>
        <taxon>Actinomycetota</taxon>
        <taxon>Actinomycetes</taxon>
        <taxon>Glycomycetales</taxon>
        <taxon>Glycomycetaceae</taxon>
        <taxon>Stackebrandtia</taxon>
    </lineage>
</organism>
<dbReference type="Gene3D" id="3.40.630.30">
    <property type="match status" value="1"/>
</dbReference>
<reference evidence="4 5" key="1">
    <citation type="journal article" date="2013" name="Stand. Genomic Sci.">
        <title>Genomic Encyclopedia of Type Strains, Phase I: The one thousand microbial genomes (KMG-I) project.</title>
        <authorList>
            <person name="Kyrpides N.C."/>
            <person name="Woyke T."/>
            <person name="Eisen J.A."/>
            <person name="Garrity G."/>
            <person name="Lilburn T.G."/>
            <person name="Beck B.J."/>
            <person name="Whitman W.B."/>
            <person name="Hugenholtz P."/>
            <person name="Klenk H.P."/>
        </authorList>
    </citation>
    <scope>NUCLEOTIDE SEQUENCE [LARGE SCALE GENOMIC DNA]</scope>
    <source>
        <strain evidence="4 5">DSM 45044</strain>
    </source>
</reference>
<comment type="caution">
    <text evidence="4">The sequence shown here is derived from an EMBL/GenBank/DDBJ whole genome shotgun (WGS) entry which is preliminary data.</text>
</comment>
<dbReference type="CDD" id="cd04301">
    <property type="entry name" value="NAT_SF"/>
    <property type="match status" value="1"/>
</dbReference>
<protein>
    <submittedName>
        <fullName evidence="4">Acetyltransferase (GNAT) family protein</fullName>
    </submittedName>
</protein>
<evidence type="ECO:0000259" key="3">
    <source>
        <dbReference type="PROSITE" id="PS51186"/>
    </source>
</evidence>
<dbReference type="OrthoDB" id="3814600at2"/>
<dbReference type="InterPro" id="IPR016181">
    <property type="entry name" value="Acyl_CoA_acyltransferase"/>
</dbReference>
<dbReference type="AlphaFoldDB" id="A0A562V411"/>
<keyword evidence="2" id="KW-0012">Acyltransferase</keyword>
<evidence type="ECO:0000313" key="5">
    <source>
        <dbReference type="Proteomes" id="UP000321617"/>
    </source>
</evidence>
<keyword evidence="1 4" id="KW-0808">Transferase</keyword>
<dbReference type="Pfam" id="PF00583">
    <property type="entry name" value="Acetyltransf_1"/>
    <property type="match status" value="1"/>
</dbReference>
<sequence length="250" mass="26101">MSIAIQDYARAAIVKGGHSHRIGPFTVRFDPDTDHPFLNYAIPDNEARPTTAEVDALVTAFTTRGLRPRAELLPEAAPAVEAALAAAGLVVEARSPLMTCAPGEAVTAEPAGVRLYRPTRSDEYLDAVTIQYAAFGETDTPGEAEAHAQLAGPAERGAVVVVAAVDDRITGVGLYGAPVDGIAEVAGIAVAPSHQGRGIGAAITGWLTRHAHDAGVHTAWLDPSGDTAQRLYRRAGYRVSGTKLHMSVPA</sequence>
<proteinExistence type="predicted"/>
<feature type="domain" description="N-acetyltransferase" evidence="3">
    <location>
        <begin position="114"/>
        <end position="250"/>
    </location>
</feature>
<dbReference type="SUPFAM" id="SSF55729">
    <property type="entry name" value="Acyl-CoA N-acyltransferases (Nat)"/>
    <property type="match status" value="1"/>
</dbReference>
<keyword evidence="5" id="KW-1185">Reference proteome</keyword>
<dbReference type="Proteomes" id="UP000321617">
    <property type="component" value="Unassembled WGS sequence"/>
</dbReference>
<dbReference type="InterPro" id="IPR000182">
    <property type="entry name" value="GNAT_dom"/>
</dbReference>
<dbReference type="InterPro" id="IPR050832">
    <property type="entry name" value="Bact_Acetyltransf"/>
</dbReference>
<gene>
    <name evidence="4" type="ORF">LX16_3385</name>
</gene>
<dbReference type="PANTHER" id="PTHR43877">
    <property type="entry name" value="AMINOALKYLPHOSPHONATE N-ACETYLTRANSFERASE-RELATED-RELATED"/>
    <property type="match status" value="1"/>
</dbReference>
<name>A0A562V411_9ACTN</name>
<accession>A0A562V411</accession>